<comment type="subunit">
    <text evidence="4">Interacts with translational regulator CsrA and flagellin(s).</text>
</comment>
<keyword evidence="5" id="KW-0282">Flagellum</keyword>
<organism evidence="5 6">
    <name type="scientific">Paenibacillus sediminis</name>
    <dbReference type="NCBI Taxonomy" id="664909"/>
    <lineage>
        <taxon>Bacteria</taxon>
        <taxon>Bacillati</taxon>
        <taxon>Bacillota</taxon>
        <taxon>Bacilli</taxon>
        <taxon>Bacillales</taxon>
        <taxon>Paenibacillaceae</taxon>
        <taxon>Paenibacillus</taxon>
    </lineage>
</organism>
<comment type="similarity">
    <text evidence="4">Belongs to the FliW family.</text>
</comment>
<evidence type="ECO:0000256" key="2">
    <source>
        <dbReference type="ARBA" id="ARBA00022795"/>
    </source>
</evidence>
<dbReference type="PANTHER" id="PTHR39190">
    <property type="entry name" value="FLAGELLAR ASSEMBLY FACTOR FLIW"/>
    <property type="match status" value="1"/>
</dbReference>
<dbReference type="SUPFAM" id="SSF141457">
    <property type="entry name" value="BH3618-like"/>
    <property type="match status" value="1"/>
</dbReference>
<sequence length="141" mass="16234">MLDNFNNMKLSFEGSILGFENLDMFLLETVEDTPFAYLKSLEDENISFLVTSPFQWYGDYEIKLSESLKNKLQIMKPEDTLVLNIVTIRGDLRSSTVNLLAPLIININKFIGSQYVVQEKTKFRTDCPLIMSHIREEGEGE</sequence>
<accession>A0ABS4H297</accession>
<evidence type="ECO:0000313" key="5">
    <source>
        <dbReference type="EMBL" id="MBP1936660.1"/>
    </source>
</evidence>
<dbReference type="PANTHER" id="PTHR39190:SF1">
    <property type="entry name" value="FLAGELLAR ASSEMBLY FACTOR FLIW"/>
    <property type="match status" value="1"/>
</dbReference>
<comment type="caution">
    <text evidence="5">The sequence shown here is derived from an EMBL/GenBank/DDBJ whole genome shotgun (WGS) entry which is preliminary data.</text>
</comment>
<evidence type="ECO:0000256" key="1">
    <source>
        <dbReference type="ARBA" id="ARBA00022490"/>
    </source>
</evidence>
<proteinExistence type="inferred from homology"/>
<comment type="function">
    <text evidence="4">Acts as an anti-CsrA protein, binds CsrA and prevents it from repressing translation of its target genes, one of which is flagellin. Binds to flagellin and participates in the assembly of the flagellum.</text>
</comment>
<keyword evidence="4" id="KW-0143">Chaperone</keyword>
<dbReference type="InterPro" id="IPR024046">
    <property type="entry name" value="Flagellar_assmbl_FliW_dom_sf"/>
</dbReference>
<dbReference type="Proteomes" id="UP001519273">
    <property type="component" value="Unassembled WGS sequence"/>
</dbReference>
<evidence type="ECO:0000256" key="4">
    <source>
        <dbReference type="HAMAP-Rule" id="MF_01185"/>
    </source>
</evidence>
<keyword evidence="3 4" id="KW-0810">Translation regulation</keyword>
<dbReference type="HAMAP" id="MF_01185">
    <property type="entry name" value="FliW"/>
    <property type="match status" value="1"/>
</dbReference>
<dbReference type="InterPro" id="IPR003775">
    <property type="entry name" value="Flagellar_assembly_factor_FliW"/>
</dbReference>
<name>A0ABS4H297_9BACL</name>
<evidence type="ECO:0000256" key="3">
    <source>
        <dbReference type="ARBA" id="ARBA00022845"/>
    </source>
</evidence>
<gene>
    <name evidence="4" type="primary">fliW</name>
    <name evidence="5" type="ORF">J2Z20_001541</name>
</gene>
<reference evidence="5 6" key="1">
    <citation type="submission" date="2021-03" db="EMBL/GenBank/DDBJ databases">
        <title>Genomic Encyclopedia of Type Strains, Phase IV (KMG-IV): sequencing the most valuable type-strain genomes for metagenomic binning, comparative biology and taxonomic classification.</title>
        <authorList>
            <person name="Goeker M."/>
        </authorList>
    </citation>
    <scope>NUCLEOTIDE SEQUENCE [LARGE SCALE GENOMIC DNA]</scope>
    <source>
        <strain evidence="5 6">DSM 23491</strain>
    </source>
</reference>
<dbReference type="Gene3D" id="2.30.290.10">
    <property type="entry name" value="BH3618-like"/>
    <property type="match status" value="1"/>
</dbReference>
<dbReference type="EMBL" id="JAGGKP010000002">
    <property type="protein sequence ID" value="MBP1936660.1"/>
    <property type="molecule type" value="Genomic_DNA"/>
</dbReference>
<dbReference type="RefSeq" id="WP_209847641.1">
    <property type="nucleotide sequence ID" value="NZ_CBCRVE010000003.1"/>
</dbReference>
<dbReference type="Pfam" id="PF02623">
    <property type="entry name" value="FliW"/>
    <property type="match status" value="1"/>
</dbReference>
<keyword evidence="5" id="KW-0969">Cilium</keyword>
<keyword evidence="2 4" id="KW-1005">Bacterial flagellum biogenesis</keyword>
<comment type="subcellular location">
    <subcellularLocation>
        <location evidence="4">Cytoplasm</location>
    </subcellularLocation>
</comment>
<keyword evidence="5" id="KW-0966">Cell projection</keyword>
<keyword evidence="6" id="KW-1185">Reference proteome</keyword>
<keyword evidence="1 4" id="KW-0963">Cytoplasm</keyword>
<evidence type="ECO:0000313" key="6">
    <source>
        <dbReference type="Proteomes" id="UP001519273"/>
    </source>
</evidence>
<protein>
    <recommendedName>
        <fullName evidence="4">Flagellar assembly factor FliW</fullName>
    </recommendedName>
</protein>